<dbReference type="OrthoDB" id="5295771at2759"/>
<dbReference type="GeneID" id="30993395"/>
<accession>A0A1E4RHK1</accession>
<comment type="subcellular location">
    <subcellularLocation>
        <location evidence="1 6">Mitochondrion</location>
    </subcellularLocation>
</comment>
<evidence type="ECO:0000313" key="9">
    <source>
        <dbReference type="Proteomes" id="UP000095085"/>
    </source>
</evidence>
<reference evidence="9" key="1">
    <citation type="submission" date="2016-05" db="EMBL/GenBank/DDBJ databases">
        <title>Comparative genomics of biotechnologically important yeasts.</title>
        <authorList>
            <consortium name="DOE Joint Genome Institute"/>
            <person name="Riley R."/>
            <person name="Haridas S."/>
            <person name="Wolfe K.H."/>
            <person name="Lopes M.R."/>
            <person name="Hittinger C.T."/>
            <person name="Goker M."/>
            <person name="Salamov A."/>
            <person name="Wisecaver J."/>
            <person name="Long T.M."/>
            <person name="Aerts A.L."/>
            <person name="Barry K."/>
            <person name="Choi C."/>
            <person name="Clum A."/>
            <person name="Coughlan A.Y."/>
            <person name="Deshpande S."/>
            <person name="Douglass A.P."/>
            <person name="Hanson S.J."/>
            <person name="Klenk H.-P."/>
            <person name="Labutti K."/>
            <person name="Lapidus A."/>
            <person name="Lindquist E."/>
            <person name="Lipzen A."/>
            <person name="Meier-Kolthoff J.P."/>
            <person name="Ohm R.A."/>
            <person name="Otillar R.P."/>
            <person name="Pangilinan J."/>
            <person name="Peng Y."/>
            <person name="Rokas A."/>
            <person name="Rosa C.A."/>
            <person name="Scheuner C."/>
            <person name="Sibirny A.A."/>
            <person name="Slot J.C."/>
            <person name="Stielow J.B."/>
            <person name="Sun H."/>
            <person name="Kurtzman C.P."/>
            <person name="Blackwell M."/>
            <person name="Grigoriev I.V."/>
            <person name="Jeffries T.W."/>
        </authorList>
    </citation>
    <scope>NUCLEOTIDE SEQUENCE [LARGE SCALE GENOMIC DNA]</scope>
    <source>
        <strain evidence="9">NRRL Y-1933</strain>
    </source>
</reference>
<keyword evidence="4" id="KW-0809">Transit peptide</keyword>
<keyword evidence="5 6" id="KW-0496">Mitochondrion</keyword>
<dbReference type="Proteomes" id="UP000095085">
    <property type="component" value="Unassembled WGS sequence"/>
</dbReference>
<dbReference type="PANTHER" id="PTHR36959">
    <property type="entry name" value="ALTERED INHERITANCE OF MITOCHONDRIA PROTEIN 24, MITOCHONDRIAL"/>
    <property type="match status" value="1"/>
</dbReference>
<evidence type="ECO:0000256" key="2">
    <source>
        <dbReference type="ARBA" id="ARBA00009322"/>
    </source>
</evidence>
<evidence type="ECO:0000256" key="4">
    <source>
        <dbReference type="ARBA" id="ARBA00022946"/>
    </source>
</evidence>
<evidence type="ECO:0000256" key="3">
    <source>
        <dbReference type="ARBA" id="ARBA00013287"/>
    </source>
</evidence>
<dbReference type="GO" id="GO:0007007">
    <property type="term" value="P:inner mitochondrial membrane organization"/>
    <property type="evidence" value="ECO:0007669"/>
    <property type="project" value="TreeGrafter"/>
</dbReference>
<dbReference type="STRING" id="984485.A0A1E4RHK1"/>
<gene>
    <name evidence="8" type="ORF">HYPBUDRAFT_111719</name>
</gene>
<evidence type="ECO:0000256" key="6">
    <source>
        <dbReference type="RuleBase" id="RU363045"/>
    </source>
</evidence>
<dbReference type="Pfam" id="PF01987">
    <property type="entry name" value="AIM24"/>
    <property type="match status" value="1"/>
</dbReference>
<feature type="region of interest" description="Disordered" evidence="7">
    <location>
        <begin position="16"/>
        <end position="36"/>
    </location>
</feature>
<dbReference type="InterPro" id="IPR002838">
    <property type="entry name" value="AIM24"/>
</dbReference>
<evidence type="ECO:0000256" key="5">
    <source>
        <dbReference type="ARBA" id="ARBA00023128"/>
    </source>
</evidence>
<dbReference type="EMBL" id="KV454542">
    <property type="protein sequence ID" value="ODV66585.1"/>
    <property type="molecule type" value="Genomic_DNA"/>
</dbReference>
<organism evidence="8 9">
    <name type="scientific">Hyphopichia burtonii NRRL Y-1933</name>
    <dbReference type="NCBI Taxonomy" id="984485"/>
    <lineage>
        <taxon>Eukaryota</taxon>
        <taxon>Fungi</taxon>
        <taxon>Dikarya</taxon>
        <taxon>Ascomycota</taxon>
        <taxon>Saccharomycotina</taxon>
        <taxon>Pichiomycetes</taxon>
        <taxon>Debaryomycetaceae</taxon>
        <taxon>Hyphopichia</taxon>
    </lineage>
</organism>
<evidence type="ECO:0000256" key="1">
    <source>
        <dbReference type="ARBA" id="ARBA00004173"/>
    </source>
</evidence>
<dbReference type="Gene3D" id="3.60.160.10">
    <property type="entry name" value="Mitochondrial biogenesis AIM24"/>
    <property type="match status" value="1"/>
</dbReference>
<feature type="compositionally biased region" description="Low complexity" evidence="7">
    <location>
        <begin position="16"/>
        <end position="31"/>
    </location>
</feature>
<comment type="similarity">
    <text evidence="2 6">Belongs to the AIM24 family.</text>
</comment>
<dbReference type="InterPro" id="IPR036983">
    <property type="entry name" value="AIM24_sf"/>
</dbReference>
<name>A0A1E4RHK1_9ASCO</name>
<dbReference type="PANTHER" id="PTHR36959:SF2">
    <property type="entry name" value="ALTERED INHERITANCE OF MITOCHONDRIA PROTEIN 24, MITOCHONDRIAL"/>
    <property type="match status" value="1"/>
</dbReference>
<evidence type="ECO:0000256" key="7">
    <source>
        <dbReference type="SAM" id="MobiDB-lite"/>
    </source>
</evidence>
<protein>
    <recommendedName>
        <fullName evidence="3 6">Altered inheritance of mitochondria protein 24, mitochondrial</fullName>
    </recommendedName>
</protein>
<sequence length="423" mass="47238">MKPVRQLNFIRKVSVGASPSSSVPSPTQASAKVDHSVSDPKNIKYADNLAVKQNLELAEFQALGIPPTIMSVQSPPSVPVYIRRGSLLSVYGVDSANNKAPIQHQLEIINPIKRFIYGNYASSYLKLISTTPFSMLVSSISRNFSIFTKSNNKSFVSLNLDGINDWAILDNQALQVYTGNSLKVGMYKLPYYILKALSKKYEIPSNSLTGLYKWNSLGYTLLSGRGQVGLVGNGTIYNVNLRPEEEILINQNNLLGISVNGPYDLQNCILKYSFPINNENDSDLQKQIETTSIKLTKKEVDSSTMGTYGYYFNLIKDGLQSLITSFKKIRSVLLTYFVGNQEFIKIVGPRNLLLQSNSPNQYKLDNNNISYSTIPLSSKSDKHVHQQIENKTASDYLNYVKVDKSGTNFKSTPDFKETIEKKV</sequence>
<dbReference type="RefSeq" id="XP_020075652.1">
    <property type="nucleotide sequence ID" value="XM_020218845.1"/>
</dbReference>
<dbReference type="GO" id="GO:0005743">
    <property type="term" value="C:mitochondrial inner membrane"/>
    <property type="evidence" value="ECO:0007669"/>
    <property type="project" value="TreeGrafter"/>
</dbReference>
<evidence type="ECO:0000313" key="8">
    <source>
        <dbReference type="EMBL" id="ODV66585.1"/>
    </source>
</evidence>
<proteinExistence type="inferred from homology"/>
<dbReference type="AlphaFoldDB" id="A0A1E4RHK1"/>
<keyword evidence="9" id="KW-1185">Reference proteome</keyword>